<dbReference type="EMBL" id="RQGM01000062">
    <property type="protein sequence ID" value="TGL81269.1"/>
    <property type="molecule type" value="Genomic_DNA"/>
</dbReference>
<gene>
    <name evidence="2" type="ORF">EHQ83_15565</name>
</gene>
<protein>
    <submittedName>
        <fullName evidence="2">Uncharacterized protein</fullName>
    </submittedName>
</protein>
<evidence type="ECO:0000256" key="1">
    <source>
        <dbReference type="SAM" id="Phobius"/>
    </source>
</evidence>
<accession>A0A6N4QVG9</accession>
<keyword evidence="1" id="KW-1133">Transmembrane helix</keyword>
<feature type="transmembrane region" description="Helical" evidence="1">
    <location>
        <begin position="77"/>
        <end position="98"/>
    </location>
</feature>
<name>A0A6N4QVG9_9LEPT</name>
<dbReference type="AlphaFoldDB" id="A0A6N4QVG9"/>
<feature type="transmembrane region" description="Helical" evidence="1">
    <location>
        <begin position="194"/>
        <end position="223"/>
    </location>
</feature>
<feature type="transmembrane region" description="Helical" evidence="1">
    <location>
        <begin position="48"/>
        <end position="70"/>
    </location>
</feature>
<comment type="caution">
    <text evidence="2">The sequence shown here is derived from an EMBL/GenBank/DDBJ whole genome shotgun (WGS) entry which is preliminary data.</text>
</comment>
<organism evidence="2 3">
    <name type="scientific">Leptospira yasudae</name>
    <dbReference type="NCBI Taxonomy" id="2202201"/>
    <lineage>
        <taxon>Bacteria</taxon>
        <taxon>Pseudomonadati</taxon>
        <taxon>Spirochaetota</taxon>
        <taxon>Spirochaetia</taxon>
        <taxon>Leptospirales</taxon>
        <taxon>Leptospiraceae</taxon>
        <taxon>Leptospira</taxon>
    </lineage>
</organism>
<evidence type="ECO:0000313" key="3">
    <source>
        <dbReference type="Proteomes" id="UP000297613"/>
    </source>
</evidence>
<dbReference type="Proteomes" id="UP000297613">
    <property type="component" value="Unassembled WGS sequence"/>
</dbReference>
<reference evidence="2 3" key="1">
    <citation type="journal article" date="2019" name="PLoS Negl. Trop. Dis.">
        <title>Revisiting the worldwide diversity of Leptospira species in the environment.</title>
        <authorList>
            <person name="Vincent A.T."/>
            <person name="Schiettekatte O."/>
            <person name="Bourhy P."/>
            <person name="Veyrier F.J."/>
            <person name="Picardeau M."/>
        </authorList>
    </citation>
    <scope>NUCLEOTIDE SEQUENCE [LARGE SCALE GENOMIC DNA]</scope>
    <source>
        <strain evidence="2 3">201702445</strain>
    </source>
</reference>
<feature type="transmembrane region" description="Helical" evidence="1">
    <location>
        <begin position="20"/>
        <end position="36"/>
    </location>
</feature>
<proteinExistence type="predicted"/>
<keyword evidence="1" id="KW-0812">Transmembrane</keyword>
<feature type="transmembrane region" description="Helical" evidence="1">
    <location>
        <begin position="118"/>
        <end position="142"/>
    </location>
</feature>
<sequence length="239" mass="27766">MEKSETSEKVFGIHEWIKALQYLFASGFFAGVTWTYPDSDKLLHPILYYATFSLPGIGFSFAFYFILKLLPKGNFSFVLFCILTNLLFLLFTSLFALSNRLIEYRFYGMFDPNFVEQNIVFLNFLRFFLILSGSSFGEMKIIEYTTNIKLKFRYVFLVALIAGLSGVIVFFGTADWIRETFDFFRLKGEADQEFHALNVISIRFTCFVWTLIHGCITVIFIWAGEDEFEPEFLPVNSNS</sequence>
<evidence type="ECO:0000313" key="2">
    <source>
        <dbReference type="EMBL" id="TGL81269.1"/>
    </source>
</evidence>
<dbReference type="RefSeq" id="WP_135573365.1">
    <property type="nucleotide sequence ID" value="NZ_RQGK01000065.1"/>
</dbReference>
<feature type="transmembrane region" description="Helical" evidence="1">
    <location>
        <begin position="154"/>
        <end position="174"/>
    </location>
</feature>
<keyword evidence="1" id="KW-0472">Membrane</keyword>